<feature type="signal peptide" evidence="7">
    <location>
        <begin position="1"/>
        <end position="15"/>
    </location>
</feature>
<feature type="short sequence motif" description="Q motif" evidence="5">
    <location>
        <begin position="72"/>
        <end position="100"/>
    </location>
</feature>
<dbReference type="CDD" id="cd18787">
    <property type="entry name" value="SF2_C_DEAD"/>
    <property type="match status" value="1"/>
</dbReference>
<dbReference type="InterPro" id="IPR027417">
    <property type="entry name" value="P-loop_NTPase"/>
</dbReference>
<feature type="domain" description="Helicase C-terminal" evidence="9">
    <location>
        <begin position="316"/>
        <end position="494"/>
    </location>
</feature>
<evidence type="ECO:0000256" key="2">
    <source>
        <dbReference type="ARBA" id="ARBA00022801"/>
    </source>
</evidence>
<dbReference type="InterPro" id="IPR014001">
    <property type="entry name" value="Helicase_ATP-bd"/>
</dbReference>
<dbReference type="GO" id="GO:0005524">
    <property type="term" value="F:ATP binding"/>
    <property type="evidence" value="ECO:0007669"/>
    <property type="project" value="UniProtKB-KW"/>
</dbReference>
<accession>A0A0S1VVN9</accession>
<dbReference type="GO" id="GO:0016787">
    <property type="term" value="F:hydrolase activity"/>
    <property type="evidence" value="ECO:0007669"/>
    <property type="project" value="UniProtKB-KW"/>
</dbReference>
<dbReference type="SUPFAM" id="SSF52540">
    <property type="entry name" value="P-loop containing nucleoside triphosphate hydrolases"/>
    <property type="match status" value="1"/>
</dbReference>
<evidence type="ECO:0000256" key="5">
    <source>
        <dbReference type="PROSITE-ProRule" id="PRU00552"/>
    </source>
</evidence>
<dbReference type="CDD" id="cd00268">
    <property type="entry name" value="DEADc"/>
    <property type="match status" value="1"/>
</dbReference>
<evidence type="ECO:0000256" key="4">
    <source>
        <dbReference type="ARBA" id="ARBA00022840"/>
    </source>
</evidence>
<dbReference type="InterPro" id="IPR044742">
    <property type="entry name" value="DEAD/DEAH_RhlB"/>
</dbReference>
<sequence length="597" mass="64180">MQAMLSPLPLAAAWAYALRSCGLSRAYATFASSPTPRVFLPVREPEVRVVNVGPSPTGSGSTGGGEVYNKFSNFSKMGLFPLLLESLEGMAIKHPSEIQAASIPAILKGGDHLIASHTGSGKTLAYLLPIAHLVKAQELVGGAGGFVHRPKRPRVLILGPTKELTTQIRNVAKSLSHQLKFRTALANATHKMSDQKRKLATPVDILVATPTRFLQHIRENNVFYIDIQWLVIDEADSMFSEGWGEELQEIIAALKKKPEPSNFVLVSATMAKPIKNLIGAEFPGINMIETSTLHKAVQGSQHKFLVISGGRDKLDVLKEVLTPAAKTGEKVLVFCNTVSSCQAVEYACREAELPVVSYHGDMPMATGKECMRLFTGATAPGEEGEKPKKFREGQVDHAPHIHTPCNIMVATDMASRGLDFPGMIDQVINFDFPHSPVDYIHRAGRTARAGSKGNVVSIIAKKDQALASVIERALQKNQPLESLSKFQYHPHDEEVSEGDAPFVGQINRQNGRQKTLPRLMKADDLGCVESFGTGREGEGEMRHGRPTGRSWGEAGGSGSRSGSGSGSSGIRTASGGGGREGGERVNGSRNGGGAWPF</sequence>
<reference evidence="11" key="1">
    <citation type="journal article" date="2015" name="Extremophiles">
        <title>Transcriptome-wide analysis of DEAD-box RNA helicase gene family in an Antarctic psychrophilic alga Chlamydomonas sp. ICE-L.</title>
        <authorList>
            <person name="Liu C."/>
            <person name="Huang X."/>
        </authorList>
    </citation>
    <scope>NUCLEOTIDE SEQUENCE</scope>
</reference>
<dbReference type="PROSITE" id="PS51195">
    <property type="entry name" value="Q_MOTIF"/>
    <property type="match status" value="1"/>
</dbReference>
<keyword evidence="2 11" id="KW-0378">Hydrolase</keyword>
<dbReference type="EC" id="3.6.4.13" evidence="11"/>
<dbReference type="PROSITE" id="PS51194">
    <property type="entry name" value="HELICASE_CTER"/>
    <property type="match status" value="1"/>
</dbReference>
<feature type="compositionally biased region" description="Gly residues" evidence="6">
    <location>
        <begin position="553"/>
        <end position="567"/>
    </location>
</feature>
<evidence type="ECO:0000256" key="6">
    <source>
        <dbReference type="SAM" id="MobiDB-lite"/>
    </source>
</evidence>
<evidence type="ECO:0000259" key="9">
    <source>
        <dbReference type="PROSITE" id="PS51194"/>
    </source>
</evidence>
<dbReference type="GO" id="GO:0003676">
    <property type="term" value="F:nucleic acid binding"/>
    <property type="evidence" value="ECO:0007669"/>
    <property type="project" value="InterPro"/>
</dbReference>
<evidence type="ECO:0000259" key="10">
    <source>
        <dbReference type="PROSITE" id="PS51195"/>
    </source>
</evidence>
<keyword evidence="1" id="KW-0547">Nucleotide-binding</keyword>
<organism evidence="11">
    <name type="scientific">Chlamydomonas sp. ICE-L</name>
    <dbReference type="NCBI Taxonomy" id="309537"/>
    <lineage>
        <taxon>Eukaryota</taxon>
        <taxon>Viridiplantae</taxon>
        <taxon>Chlorophyta</taxon>
        <taxon>core chlorophytes</taxon>
        <taxon>Chlorophyceae</taxon>
        <taxon>CS clade</taxon>
        <taxon>Chlamydomonadales</taxon>
        <taxon>Chlamydomonadaceae</taxon>
        <taxon>Chlamydomonas</taxon>
    </lineage>
</organism>
<dbReference type="InterPro" id="IPR014014">
    <property type="entry name" value="RNA_helicase_DEAD_Q_motif"/>
</dbReference>
<evidence type="ECO:0000313" key="11">
    <source>
        <dbReference type="EMBL" id="ALM55001.1"/>
    </source>
</evidence>
<keyword evidence="4" id="KW-0067">ATP-binding</keyword>
<keyword evidence="7" id="KW-0732">Signal</keyword>
<feature type="chain" id="PRO_5012565529" evidence="7">
    <location>
        <begin position="16"/>
        <end position="597"/>
    </location>
</feature>
<dbReference type="Pfam" id="PF00271">
    <property type="entry name" value="Helicase_C"/>
    <property type="match status" value="1"/>
</dbReference>
<dbReference type="InterPro" id="IPR011545">
    <property type="entry name" value="DEAD/DEAH_box_helicase_dom"/>
</dbReference>
<dbReference type="Gene3D" id="3.40.50.300">
    <property type="entry name" value="P-loop containing nucleotide triphosphate hydrolases"/>
    <property type="match status" value="2"/>
</dbReference>
<dbReference type="SMART" id="SM00490">
    <property type="entry name" value="HELICc"/>
    <property type="match status" value="1"/>
</dbReference>
<dbReference type="PANTHER" id="PTHR47960">
    <property type="entry name" value="DEAD-BOX ATP-DEPENDENT RNA HELICASE 50"/>
    <property type="match status" value="1"/>
</dbReference>
<protein>
    <submittedName>
        <fullName evidence="11">DEAD box RNA helicase CiRH39</fullName>
        <ecNumber evidence="11">3.6.4.13</ecNumber>
    </submittedName>
</protein>
<feature type="domain" description="Helicase ATP-binding" evidence="8">
    <location>
        <begin position="103"/>
        <end position="288"/>
    </location>
</feature>
<feature type="domain" description="DEAD-box RNA helicase Q" evidence="10">
    <location>
        <begin position="72"/>
        <end position="100"/>
    </location>
</feature>
<dbReference type="SMART" id="SM00487">
    <property type="entry name" value="DEXDc"/>
    <property type="match status" value="1"/>
</dbReference>
<dbReference type="InterPro" id="IPR001650">
    <property type="entry name" value="Helicase_C-like"/>
</dbReference>
<dbReference type="AlphaFoldDB" id="A0A0S1VVN9"/>
<dbReference type="EMBL" id="KP718783">
    <property type="protein sequence ID" value="ALM55001.1"/>
    <property type="molecule type" value="mRNA"/>
</dbReference>
<name>A0A0S1VVN9_9CHLO</name>
<evidence type="ECO:0000259" key="8">
    <source>
        <dbReference type="PROSITE" id="PS51192"/>
    </source>
</evidence>
<dbReference type="Pfam" id="PF00270">
    <property type="entry name" value="DEAD"/>
    <property type="match status" value="1"/>
</dbReference>
<proteinExistence type="evidence at transcript level"/>
<evidence type="ECO:0000256" key="7">
    <source>
        <dbReference type="SAM" id="SignalP"/>
    </source>
</evidence>
<feature type="region of interest" description="Disordered" evidence="6">
    <location>
        <begin position="531"/>
        <end position="597"/>
    </location>
</feature>
<dbReference type="GO" id="GO:0003724">
    <property type="term" value="F:RNA helicase activity"/>
    <property type="evidence" value="ECO:0007669"/>
    <property type="project" value="UniProtKB-EC"/>
</dbReference>
<evidence type="ECO:0000256" key="3">
    <source>
        <dbReference type="ARBA" id="ARBA00022806"/>
    </source>
</evidence>
<feature type="non-terminal residue" evidence="11">
    <location>
        <position position="597"/>
    </location>
</feature>
<feature type="non-terminal residue" evidence="11">
    <location>
        <position position="1"/>
    </location>
</feature>
<keyword evidence="3 11" id="KW-0347">Helicase</keyword>
<evidence type="ECO:0000256" key="1">
    <source>
        <dbReference type="ARBA" id="ARBA00022741"/>
    </source>
</evidence>
<dbReference type="PROSITE" id="PS51192">
    <property type="entry name" value="HELICASE_ATP_BIND_1"/>
    <property type="match status" value="1"/>
</dbReference>